<name>A0ABU3QBY6_9SPHN</name>
<dbReference type="EMBL" id="JAVUPU010000013">
    <property type="protein sequence ID" value="MDT9600893.1"/>
    <property type="molecule type" value="Genomic_DNA"/>
</dbReference>
<dbReference type="EC" id="2.8.1.12" evidence="3"/>
<evidence type="ECO:0000256" key="7">
    <source>
        <dbReference type="ARBA" id="ARBA00026066"/>
    </source>
</evidence>
<comment type="caution">
    <text evidence="13">The sequence shown here is derived from an EMBL/GenBank/DDBJ whole genome shotgun (WGS) entry which is preliminary data.</text>
</comment>
<comment type="similarity">
    <text evidence="2">Belongs to the MoaE family.</text>
</comment>
<protein>
    <recommendedName>
        <fullName evidence="4">Molybdopterin synthase catalytic subunit</fullName>
        <ecNumber evidence="3">2.8.1.12</ecNumber>
    </recommendedName>
    <alternativeName>
        <fullName evidence="10">MPT synthase subunit 2</fullName>
    </alternativeName>
    <alternativeName>
        <fullName evidence="8">Molybdenum cofactor biosynthesis protein E</fullName>
    </alternativeName>
    <alternativeName>
        <fullName evidence="9">Molybdopterin-converting factor large subunit</fullName>
    </alternativeName>
    <alternativeName>
        <fullName evidence="11">Molybdopterin-converting factor subunit 2</fullName>
    </alternativeName>
</protein>
<comment type="pathway">
    <text evidence="1">Cofactor biosynthesis; molybdopterin biosynthesis.</text>
</comment>
<evidence type="ECO:0000256" key="9">
    <source>
        <dbReference type="ARBA" id="ARBA00030407"/>
    </source>
</evidence>
<evidence type="ECO:0000256" key="11">
    <source>
        <dbReference type="ARBA" id="ARBA00032474"/>
    </source>
</evidence>
<dbReference type="InterPro" id="IPR003448">
    <property type="entry name" value="Mopterin_biosynth_MoaE"/>
</dbReference>
<keyword evidence="5" id="KW-0501">Molybdenum cofactor biosynthesis</keyword>
<dbReference type="RefSeq" id="WP_315728453.1">
    <property type="nucleotide sequence ID" value="NZ_JAVUPU010000013.1"/>
</dbReference>
<reference evidence="13 14" key="1">
    <citation type="submission" date="2023-05" db="EMBL/GenBank/DDBJ databases">
        <authorList>
            <person name="Guo Y."/>
        </authorList>
    </citation>
    <scope>NUCLEOTIDE SEQUENCE [LARGE SCALE GENOMIC DNA]</scope>
    <source>
        <strain evidence="13 14">GR2756</strain>
    </source>
</reference>
<comment type="subunit">
    <text evidence="7">Heterotetramer of 2 MoaD subunits and 2 MoaE subunits. Also stable as homodimer. The enzyme changes between these two forms during catalysis.</text>
</comment>
<evidence type="ECO:0000256" key="2">
    <source>
        <dbReference type="ARBA" id="ARBA00005426"/>
    </source>
</evidence>
<comment type="function">
    <text evidence="6">Converts molybdopterin precursor Z into molybdopterin. This requires the incorporation of two sulfur atoms into precursor Z to generate a dithiolene group. The sulfur is provided by MoaD.</text>
</comment>
<evidence type="ECO:0000256" key="10">
    <source>
        <dbReference type="ARBA" id="ARBA00030781"/>
    </source>
</evidence>
<sequence>MAEPNVHARLAAEALMPDRELASFMARLSGAGAVVSFVGIARGRDKEGEIVRGLFLDHYPGMTEHSLETIAAAALDRFDIDDALVVHRCGAVAPGEPIVIAAAASAHRRAAFEAADYLMDRLKTEAMFWKREDGVDGSRWIEPTEADRADLARWSDPCPE</sequence>
<organism evidence="13 14">
    <name type="scientific">Sphingosinicella rhizophila</name>
    <dbReference type="NCBI Taxonomy" id="3050082"/>
    <lineage>
        <taxon>Bacteria</taxon>
        <taxon>Pseudomonadati</taxon>
        <taxon>Pseudomonadota</taxon>
        <taxon>Alphaproteobacteria</taxon>
        <taxon>Sphingomonadales</taxon>
        <taxon>Sphingosinicellaceae</taxon>
        <taxon>Sphingosinicella</taxon>
    </lineage>
</organism>
<dbReference type="Gene3D" id="3.90.1170.40">
    <property type="entry name" value="Molybdopterin biosynthesis MoaE subunit"/>
    <property type="match status" value="1"/>
</dbReference>
<accession>A0ABU3QBY6</accession>
<evidence type="ECO:0000256" key="8">
    <source>
        <dbReference type="ARBA" id="ARBA00029745"/>
    </source>
</evidence>
<keyword evidence="14" id="KW-1185">Reference proteome</keyword>
<evidence type="ECO:0000256" key="5">
    <source>
        <dbReference type="ARBA" id="ARBA00023150"/>
    </source>
</evidence>
<evidence type="ECO:0000256" key="4">
    <source>
        <dbReference type="ARBA" id="ARBA00013858"/>
    </source>
</evidence>
<evidence type="ECO:0000256" key="3">
    <source>
        <dbReference type="ARBA" id="ARBA00011950"/>
    </source>
</evidence>
<dbReference type="Proteomes" id="UP001259572">
    <property type="component" value="Unassembled WGS sequence"/>
</dbReference>
<evidence type="ECO:0000313" key="13">
    <source>
        <dbReference type="EMBL" id="MDT9600893.1"/>
    </source>
</evidence>
<dbReference type="CDD" id="cd00756">
    <property type="entry name" value="MoaE"/>
    <property type="match status" value="1"/>
</dbReference>
<dbReference type="SUPFAM" id="SSF54690">
    <property type="entry name" value="Molybdopterin synthase subunit MoaE"/>
    <property type="match status" value="1"/>
</dbReference>
<comment type="catalytic activity">
    <reaction evidence="12">
        <text>2 [molybdopterin-synthase sulfur-carrier protein]-C-terminal-Gly-aminoethanethioate + cyclic pyranopterin phosphate + H2O = molybdopterin + 2 [molybdopterin-synthase sulfur-carrier protein]-C-terminal Gly-Gly + 2 H(+)</text>
        <dbReference type="Rhea" id="RHEA:26333"/>
        <dbReference type="Rhea" id="RHEA-COMP:12202"/>
        <dbReference type="Rhea" id="RHEA-COMP:19907"/>
        <dbReference type="ChEBI" id="CHEBI:15377"/>
        <dbReference type="ChEBI" id="CHEBI:15378"/>
        <dbReference type="ChEBI" id="CHEBI:58698"/>
        <dbReference type="ChEBI" id="CHEBI:59648"/>
        <dbReference type="ChEBI" id="CHEBI:90778"/>
        <dbReference type="ChEBI" id="CHEBI:232372"/>
        <dbReference type="EC" id="2.8.1.12"/>
    </reaction>
</comment>
<gene>
    <name evidence="13" type="ORF">RQX22_18190</name>
</gene>
<dbReference type="Pfam" id="PF02391">
    <property type="entry name" value="MoaE"/>
    <property type="match status" value="1"/>
</dbReference>
<evidence type="ECO:0000256" key="6">
    <source>
        <dbReference type="ARBA" id="ARBA00025448"/>
    </source>
</evidence>
<dbReference type="InterPro" id="IPR036563">
    <property type="entry name" value="MoaE_sf"/>
</dbReference>
<evidence type="ECO:0000256" key="12">
    <source>
        <dbReference type="ARBA" id="ARBA00049878"/>
    </source>
</evidence>
<dbReference type="PANTHER" id="PTHR23404">
    <property type="entry name" value="MOLYBDOPTERIN SYNTHASE RELATED"/>
    <property type="match status" value="1"/>
</dbReference>
<evidence type="ECO:0000256" key="1">
    <source>
        <dbReference type="ARBA" id="ARBA00005046"/>
    </source>
</evidence>
<evidence type="ECO:0000313" key="14">
    <source>
        <dbReference type="Proteomes" id="UP001259572"/>
    </source>
</evidence>
<proteinExistence type="inferred from homology"/>